<dbReference type="PROSITE" id="PS50977">
    <property type="entry name" value="HTH_TETR_2"/>
    <property type="match status" value="1"/>
</dbReference>
<dbReference type="Gene3D" id="1.10.357.10">
    <property type="entry name" value="Tetracycline Repressor, domain 2"/>
    <property type="match status" value="1"/>
</dbReference>
<dbReference type="AlphaFoldDB" id="A0A1M5LV48"/>
<gene>
    <name evidence="6" type="ORF">SAMN04488068_1108</name>
</gene>
<dbReference type="PANTHER" id="PTHR47506">
    <property type="entry name" value="TRANSCRIPTIONAL REGULATORY PROTEIN"/>
    <property type="match status" value="1"/>
</dbReference>
<dbReference type="EMBL" id="FQWZ01000002">
    <property type="protein sequence ID" value="SHG68885.1"/>
    <property type="molecule type" value="Genomic_DNA"/>
</dbReference>
<dbReference type="InterPro" id="IPR001647">
    <property type="entry name" value="HTH_TetR"/>
</dbReference>
<sequence>MIPNNAVTTTEIEPGSSLCDGDTAPGAAACAAKVRVRDRIFDTACELFYRQGIRGVGVDAIASEAGTNKMSFYRSFPSKDELVAEYVREAARQFDAWWQQTIAPHAGDPRRQAEALFEATVDRPTQHCDRGCAMANVMVEIHEQDHAALQVVREHKADVRQRLRRLAADMGAREPEQLGDALMLLLGGTHQTRMMFAANDSPVAVAACAAKTLIEAHLRRG</sequence>
<protein>
    <submittedName>
        <fullName evidence="6">Transcriptional regulator, TetR family</fullName>
    </submittedName>
</protein>
<feature type="domain" description="HTH tetR-type" evidence="5">
    <location>
        <begin position="34"/>
        <end position="94"/>
    </location>
</feature>
<dbReference type="GO" id="GO:0003677">
    <property type="term" value="F:DNA binding"/>
    <property type="evidence" value="ECO:0007669"/>
    <property type="project" value="UniProtKB-UniRule"/>
</dbReference>
<dbReference type="InterPro" id="IPR036271">
    <property type="entry name" value="Tet_transcr_reg_TetR-rel_C_sf"/>
</dbReference>
<organism evidence="6 7">
    <name type="scientific">Hydrocarboniphaga daqingensis</name>
    <dbReference type="NCBI Taxonomy" id="490188"/>
    <lineage>
        <taxon>Bacteria</taxon>
        <taxon>Pseudomonadati</taxon>
        <taxon>Pseudomonadota</taxon>
        <taxon>Gammaproteobacteria</taxon>
        <taxon>Nevskiales</taxon>
        <taxon>Nevskiaceae</taxon>
        <taxon>Hydrocarboniphaga</taxon>
    </lineage>
</organism>
<dbReference type="Proteomes" id="UP000199758">
    <property type="component" value="Unassembled WGS sequence"/>
</dbReference>
<dbReference type="PANTHER" id="PTHR47506:SF1">
    <property type="entry name" value="HTH-TYPE TRANSCRIPTIONAL REGULATOR YJDC"/>
    <property type="match status" value="1"/>
</dbReference>
<dbReference type="Pfam" id="PF00440">
    <property type="entry name" value="TetR_N"/>
    <property type="match status" value="1"/>
</dbReference>
<keyword evidence="3" id="KW-0804">Transcription</keyword>
<keyword evidence="2 4" id="KW-0238">DNA-binding</keyword>
<feature type="DNA-binding region" description="H-T-H motif" evidence="4">
    <location>
        <begin position="57"/>
        <end position="76"/>
    </location>
</feature>
<dbReference type="PRINTS" id="PR00455">
    <property type="entry name" value="HTHTETR"/>
</dbReference>
<dbReference type="STRING" id="490188.SAMN04488068_1108"/>
<dbReference type="RefSeq" id="WP_084083174.1">
    <property type="nucleotide sequence ID" value="NZ_FQWZ01000002.1"/>
</dbReference>
<evidence type="ECO:0000256" key="3">
    <source>
        <dbReference type="ARBA" id="ARBA00023163"/>
    </source>
</evidence>
<dbReference type="InterPro" id="IPR009057">
    <property type="entry name" value="Homeodomain-like_sf"/>
</dbReference>
<evidence type="ECO:0000313" key="7">
    <source>
        <dbReference type="Proteomes" id="UP000199758"/>
    </source>
</evidence>
<evidence type="ECO:0000313" key="6">
    <source>
        <dbReference type="EMBL" id="SHG68885.1"/>
    </source>
</evidence>
<keyword evidence="1" id="KW-0805">Transcription regulation</keyword>
<name>A0A1M5LV48_9GAMM</name>
<evidence type="ECO:0000256" key="2">
    <source>
        <dbReference type="ARBA" id="ARBA00023125"/>
    </source>
</evidence>
<keyword evidence="7" id="KW-1185">Reference proteome</keyword>
<accession>A0A1M5LV48</accession>
<proteinExistence type="predicted"/>
<dbReference type="OrthoDB" id="116240at2"/>
<evidence type="ECO:0000256" key="4">
    <source>
        <dbReference type="PROSITE-ProRule" id="PRU00335"/>
    </source>
</evidence>
<evidence type="ECO:0000259" key="5">
    <source>
        <dbReference type="PROSITE" id="PS50977"/>
    </source>
</evidence>
<reference evidence="6 7" key="1">
    <citation type="submission" date="2016-11" db="EMBL/GenBank/DDBJ databases">
        <authorList>
            <person name="Jaros S."/>
            <person name="Januszkiewicz K."/>
            <person name="Wedrychowicz H."/>
        </authorList>
    </citation>
    <scope>NUCLEOTIDE SEQUENCE [LARGE SCALE GENOMIC DNA]</scope>
    <source>
        <strain evidence="6 7">CGMCC 1.7049</strain>
    </source>
</reference>
<evidence type="ECO:0000256" key="1">
    <source>
        <dbReference type="ARBA" id="ARBA00023015"/>
    </source>
</evidence>
<dbReference type="SUPFAM" id="SSF48498">
    <property type="entry name" value="Tetracyclin repressor-like, C-terminal domain"/>
    <property type="match status" value="1"/>
</dbReference>
<dbReference type="SUPFAM" id="SSF46689">
    <property type="entry name" value="Homeodomain-like"/>
    <property type="match status" value="1"/>
</dbReference>